<reference evidence="1 2" key="1">
    <citation type="submission" date="2019-05" db="EMBL/GenBank/DDBJ databases">
        <title>Another draft genome of Portunus trituberculatus and its Hox gene families provides insights of decapod evolution.</title>
        <authorList>
            <person name="Jeong J.-H."/>
            <person name="Song I."/>
            <person name="Kim S."/>
            <person name="Choi T."/>
            <person name="Kim D."/>
            <person name="Ryu S."/>
            <person name="Kim W."/>
        </authorList>
    </citation>
    <scope>NUCLEOTIDE SEQUENCE [LARGE SCALE GENOMIC DNA]</scope>
    <source>
        <tissue evidence="1">Muscle</tissue>
    </source>
</reference>
<accession>A0A5B7IJ62</accession>
<evidence type="ECO:0000313" key="1">
    <source>
        <dbReference type="EMBL" id="MPC81959.1"/>
    </source>
</evidence>
<name>A0A5B7IJ62_PORTR</name>
<evidence type="ECO:0000313" key="2">
    <source>
        <dbReference type="Proteomes" id="UP000324222"/>
    </source>
</evidence>
<comment type="caution">
    <text evidence="1">The sequence shown here is derived from an EMBL/GenBank/DDBJ whole genome shotgun (WGS) entry which is preliminary data.</text>
</comment>
<dbReference type="EMBL" id="VSRR010058516">
    <property type="protein sequence ID" value="MPC81959.1"/>
    <property type="molecule type" value="Genomic_DNA"/>
</dbReference>
<protein>
    <submittedName>
        <fullName evidence="1">Uncharacterized protein</fullName>
    </submittedName>
</protein>
<organism evidence="1 2">
    <name type="scientific">Portunus trituberculatus</name>
    <name type="common">Swimming crab</name>
    <name type="synonym">Neptunus trituberculatus</name>
    <dbReference type="NCBI Taxonomy" id="210409"/>
    <lineage>
        <taxon>Eukaryota</taxon>
        <taxon>Metazoa</taxon>
        <taxon>Ecdysozoa</taxon>
        <taxon>Arthropoda</taxon>
        <taxon>Crustacea</taxon>
        <taxon>Multicrustacea</taxon>
        <taxon>Malacostraca</taxon>
        <taxon>Eumalacostraca</taxon>
        <taxon>Eucarida</taxon>
        <taxon>Decapoda</taxon>
        <taxon>Pleocyemata</taxon>
        <taxon>Brachyura</taxon>
        <taxon>Eubrachyura</taxon>
        <taxon>Portunoidea</taxon>
        <taxon>Portunidae</taxon>
        <taxon>Portuninae</taxon>
        <taxon>Portunus</taxon>
    </lineage>
</organism>
<sequence length="88" mass="10166">MWCNNLITQCIPLHHRSVRKTVSCNILHTLPHPDLLYMSSCPSIPSSYVRSFSSMCVCVCVCVRLYERERASFNLTSPHFTQHNTTQH</sequence>
<gene>
    <name evidence="1" type="ORF">E2C01_076600</name>
</gene>
<dbReference type="AlphaFoldDB" id="A0A5B7IJ62"/>
<proteinExistence type="predicted"/>
<dbReference type="Proteomes" id="UP000324222">
    <property type="component" value="Unassembled WGS sequence"/>
</dbReference>
<keyword evidence="2" id="KW-1185">Reference proteome</keyword>